<reference evidence="2 3" key="1">
    <citation type="submission" date="2018-05" db="EMBL/GenBank/DDBJ databases">
        <title>The Hungate 1000. A catalogue of reference genomes from the rumen microbiome.</title>
        <authorList>
            <person name="Kelly W."/>
        </authorList>
    </citation>
    <scope>NUCLEOTIDE SEQUENCE [LARGE SCALE GENOMIC DNA]</scope>
    <source>
        <strain evidence="2 3">SAb67</strain>
    </source>
</reference>
<feature type="domain" description="N-acetyltransferase" evidence="1">
    <location>
        <begin position="1"/>
        <end position="152"/>
    </location>
</feature>
<dbReference type="GO" id="GO:0016747">
    <property type="term" value="F:acyltransferase activity, transferring groups other than amino-acyl groups"/>
    <property type="evidence" value="ECO:0007669"/>
    <property type="project" value="InterPro"/>
</dbReference>
<dbReference type="SUPFAM" id="SSF55729">
    <property type="entry name" value="Acyl-CoA N-acyltransferases (Nat)"/>
    <property type="match status" value="1"/>
</dbReference>
<dbReference type="EMBL" id="QGDI01000010">
    <property type="protein sequence ID" value="PWJ11319.1"/>
    <property type="molecule type" value="Genomic_DNA"/>
</dbReference>
<dbReference type="RefSeq" id="WP_109727270.1">
    <property type="nucleotide sequence ID" value="NZ_CACYST010000091.1"/>
</dbReference>
<evidence type="ECO:0000313" key="2">
    <source>
        <dbReference type="EMBL" id="PWJ11319.1"/>
    </source>
</evidence>
<name>A0A315XXW3_RUMFL</name>
<dbReference type="PROSITE" id="PS51186">
    <property type="entry name" value="GNAT"/>
    <property type="match status" value="1"/>
</dbReference>
<comment type="caution">
    <text evidence="2">The sequence shown here is derived from an EMBL/GenBank/DDBJ whole genome shotgun (WGS) entry which is preliminary data.</text>
</comment>
<dbReference type="InterPro" id="IPR016181">
    <property type="entry name" value="Acyl_CoA_acyltransferase"/>
</dbReference>
<protein>
    <submittedName>
        <fullName evidence="2">Acetyltransferase (GNAT) family protein</fullName>
    </submittedName>
</protein>
<dbReference type="Pfam" id="PF00583">
    <property type="entry name" value="Acetyltransf_1"/>
    <property type="match status" value="1"/>
</dbReference>
<dbReference type="InterPro" id="IPR000182">
    <property type="entry name" value="GNAT_dom"/>
</dbReference>
<dbReference type="Gene3D" id="3.40.630.30">
    <property type="match status" value="1"/>
</dbReference>
<dbReference type="Proteomes" id="UP000245720">
    <property type="component" value="Unassembled WGS sequence"/>
</dbReference>
<keyword evidence="2" id="KW-0808">Transferase</keyword>
<dbReference type="AlphaFoldDB" id="A0A315XXW3"/>
<gene>
    <name evidence="2" type="ORF">IE37_02542</name>
</gene>
<sequence length="152" mass="17509">MIKHITDADTKRAVARKVLEALHDWFEVDESREKYIAESAGQTFIAAEENNEYVGFLCLKETGRETVELAVMGVLREFHRSGIGMQLFEEAKKTAKAQGYEFMQVKTVKMGVYEDYDRTNRFYLACGFKELEVINEIWGDDNPCQIYVMSLA</sequence>
<proteinExistence type="predicted"/>
<dbReference type="OrthoDB" id="9783470at2"/>
<evidence type="ECO:0000313" key="3">
    <source>
        <dbReference type="Proteomes" id="UP000245720"/>
    </source>
</evidence>
<accession>A0A315XXW3</accession>
<evidence type="ECO:0000259" key="1">
    <source>
        <dbReference type="PROSITE" id="PS51186"/>
    </source>
</evidence>
<organism evidence="2 3">
    <name type="scientific">Ruminococcus flavefaciens</name>
    <dbReference type="NCBI Taxonomy" id="1265"/>
    <lineage>
        <taxon>Bacteria</taxon>
        <taxon>Bacillati</taxon>
        <taxon>Bacillota</taxon>
        <taxon>Clostridia</taxon>
        <taxon>Eubacteriales</taxon>
        <taxon>Oscillospiraceae</taxon>
        <taxon>Ruminococcus</taxon>
    </lineage>
</organism>